<evidence type="ECO:0000313" key="1">
    <source>
        <dbReference type="EMBL" id="CAB4030981.1"/>
    </source>
</evidence>
<dbReference type="OrthoDB" id="5975509at2759"/>
<reference evidence="1" key="1">
    <citation type="submission" date="2020-04" db="EMBL/GenBank/DDBJ databases">
        <authorList>
            <person name="Alioto T."/>
            <person name="Alioto T."/>
            <person name="Gomez Garrido J."/>
        </authorList>
    </citation>
    <scope>NUCLEOTIDE SEQUENCE</scope>
    <source>
        <strain evidence="1">A484AB</strain>
    </source>
</reference>
<organism evidence="1 2">
    <name type="scientific">Paramuricea clavata</name>
    <name type="common">Red gorgonian</name>
    <name type="synonym">Violescent sea-whip</name>
    <dbReference type="NCBI Taxonomy" id="317549"/>
    <lineage>
        <taxon>Eukaryota</taxon>
        <taxon>Metazoa</taxon>
        <taxon>Cnidaria</taxon>
        <taxon>Anthozoa</taxon>
        <taxon>Octocorallia</taxon>
        <taxon>Malacalcyonacea</taxon>
        <taxon>Plexauridae</taxon>
        <taxon>Paramuricea</taxon>
    </lineage>
</organism>
<sequence length="241" mass="28223">MNDLELDLDGRPALFKYADDSNTIVPMWKNKECGTDLVGQFLIWSQDNDMKCNPEKCKELIFRKKGFNQIVSPVYNIPQCTDLSVLGMTFQENCKYSVHIKAKLFKANRCLYVIRSSRKEGASQEEVNKLFNSLVLPVLNYGLSVYGASDSDLSVVQAFLDRCFKRHYVSYYISIRELLEINDKKLYNKCIADIEHPLNKILPQKKTTNYRLRKQNRIYPKINTNRFKNTFVNRLIFKYNL</sequence>
<comment type="caution">
    <text evidence="1">The sequence shown here is derived from an EMBL/GenBank/DDBJ whole genome shotgun (WGS) entry which is preliminary data.</text>
</comment>
<evidence type="ECO:0000313" key="2">
    <source>
        <dbReference type="Proteomes" id="UP001152795"/>
    </source>
</evidence>
<dbReference type="Proteomes" id="UP001152795">
    <property type="component" value="Unassembled WGS sequence"/>
</dbReference>
<name>A0A6S7JJN5_PARCT</name>
<accession>A0A6S7JJN5</accession>
<dbReference type="EMBL" id="CACRXK020017272">
    <property type="protein sequence ID" value="CAB4030981.1"/>
    <property type="molecule type" value="Genomic_DNA"/>
</dbReference>
<proteinExistence type="predicted"/>
<keyword evidence="2" id="KW-1185">Reference proteome</keyword>
<gene>
    <name evidence="1" type="ORF">PACLA_8A044915</name>
</gene>
<protein>
    <submittedName>
        <fullName evidence="1">Uncharacterized protein</fullName>
    </submittedName>
</protein>
<dbReference type="AlphaFoldDB" id="A0A6S7JJN5"/>